<evidence type="ECO:0000313" key="13">
    <source>
        <dbReference type="Proteomes" id="UP000253472"/>
    </source>
</evidence>
<dbReference type="STRING" id="5486.A0A367XS31"/>
<keyword evidence="13" id="KW-1185">Reference proteome</keyword>
<keyword evidence="8" id="KW-1015">Disulfide bond</keyword>
<protein>
    <recommendedName>
        <fullName evidence="4">Superoxide dismutase 1 copper chaperone</fullName>
    </recommendedName>
</protein>
<evidence type="ECO:0000256" key="7">
    <source>
        <dbReference type="ARBA" id="ARBA00023008"/>
    </source>
</evidence>
<evidence type="ECO:0000256" key="5">
    <source>
        <dbReference type="ARBA" id="ARBA00022490"/>
    </source>
</evidence>
<evidence type="ECO:0000256" key="2">
    <source>
        <dbReference type="ARBA" id="ARBA00004496"/>
    </source>
</evidence>
<gene>
    <name evidence="12" type="primary">CCS1</name>
    <name evidence="12" type="ORF">Cantr_05801</name>
</gene>
<evidence type="ECO:0000256" key="4">
    <source>
        <dbReference type="ARBA" id="ARBA00016103"/>
    </source>
</evidence>
<dbReference type="GO" id="GO:0046872">
    <property type="term" value="F:metal ion binding"/>
    <property type="evidence" value="ECO:0007669"/>
    <property type="project" value="UniProtKB-KW"/>
</dbReference>
<comment type="subcellular location">
    <subcellularLocation>
        <location evidence="2">Cytoplasm</location>
    </subcellularLocation>
</comment>
<reference evidence="12 13" key="1">
    <citation type="submission" date="2018-06" db="EMBL/GenBank/DDBJ databases">
        <title>Whole genome sequencing of Candida tropicalis (genome annotated by CSBL at Korea University).</title>
        <authorList>
            <person name="Ahn J."/>
        </authorList>
    </citation>
    <scope>NUCLEOTIDE SEQUENCE [LARGE SCALE GENOMIC DNA]</scope>
    <source>
        <strain evidence="12 13">ATCC 20962</strain>
    </source>
</reference>
<comment type="cofactor">
    <cofactor evidence="1">
        <name>Cu(2+)</name>
        <dbReference type="ChEBI" id="CHEBI:29036"/>
    </cofactor>
</comment>
<sequence>MTSNAFEIVFAVPLECGSCVDSVADALKKLDGIQKFDINLKENLVTTEGSLPPSEIAKAIQSTGRDAIVRGTGKPNSAAVCILESFDAKDFDHPVKGLARIVGVAPNDLFIDLTVNGLPKGTYYPSIRKSGNLSEGALSTGDSFYDLQPIEVNEVANLETTINSIGAKVVNDKDLYSGQQFLHAALNVNELIGRSIILSKLKDQVSPDSICGVIARSAGAWENDKQVCSCSGKTVWEERTDAKSKGIAV</sequence>
<dbReference type="FunFam" id="2.60.40.200:FF:000014">
    <property type="entry name" value="Superoxide dismutase 1 copper chaperone"/>
    <property type="match status" value="1"/>
</dbReference>
<dbReference type="Gene3D" id="3.30.70.100">
    <property type="match status" value="1"/>
</dbReference>
<dbReference type="PROSITE" id="PS50846">
    <property type="entry name" value="HMA_2"/>
    <property type="match status" value="1"/>
</dbReference>
<dbReference type="PANTHER" id="PTHR22814">
    <property type="entry name" value="COPPER TRANSPORT PROTEIN ATOX1-RELATED"/>
    <property type="match status" value="1"/>
</dbReference>
<dbReference type="FunFam" id="3.30.70.100:FF:000038">
    <property type="entry name" value="Superoxide dismutase 1 copper chaperone"/>
    <property type="match status" value="1"/>
</dbReference>
<dbReference type="CDD" id="cd00371">
    <property type="entry name" value="HMA"/>
    <property type="match status" value="1"/>
</dbReference>
<dbReference type="SUPFAM" id="SSF49329">
    <property type="entry name" value="Cu,Zn superoxide dismutase-like"/>
    <property type="match status" value="1"/>
</dbReference>
<dbReference type="EMBL" id="QLNQ01000029">
    <property type="protein sequence ID" value="RCK56417.1"/>
    <property type="molecule type" value="Genomic_DNA"/>
</dbReference>
<feature type="domain" description="HMA" evidence="11">
    <location>
        <begin position="5"/>
        <end position="68"/>
    </location>
</feature>
<comment type="caution">
    <text evidence="12">The sequence shown here is derived from an EMBL/GenBank/DDBJ whole genome shotgun (WGS) entry which is preliminary data.</text>
</comment>
<name>A0A367XS31_9ASCO</name>
<proteinExistence type="inferred from homology"/>
<dbReference type="InterPro" id="IPR036423">
    <property type="entry name" value="SOD-like_Cu/Zn_dom_sf"/>
</dbReference>
<keyword evidence="5" id="KW-0963">Cytoplasm</keyword>
<evidence type="ECO:0000256" key="10">
    <source>
        <dbReference type="ARBA" id="ARBA00058842"/>
    </source>
</evidence>
<dbReference type="InterPro" id="IPR036163">
    <property type="entry name" value="HMA_dom_sf"/>
</dbReference>
<evidence type="ECO:0000256" key="8">
    <source>
        <dbReference type="ARBA" id="ARBA00023157"/>
    </source>
</evidence>
<dbReference type="GO" id="GO:0005737">
    <property type="term" value="C:cytoplasm"/>
    <property type="evidence" value="ECO:0007669"/>
    <property type="project" value="UniProtKB-SubCell"/>
</dbReference>
<organism evidence="12 13">
    <name type="scientific">Candida viswanathii</name>
    <dbReference type="NCBI Taxonomy" id="5486"/>
    <lineage>
        <taxon>Eukaryota</taxon>
        <taxon>Fungi</taxon>
        <taxon>Dikarya</taxon>
        <taxon>Ascomycota</taxon>
        <taxon>Saccharomycotina</taxon>
        <taxon>Pichiomycetes</taxon>
        <taxon>Debaryomycetaceae</taxon>
        <taxon>Candida/Lodderomyces clade</taxon>
        <taxon>Candida</taxon>
    </lineage>
</organism>
<evidence type="ECO:0000256" key="6">
    <source>
        <dbReference type="ARBA" id="ARBA00022723"/>
    </source>
</evidence>
<comment type="similarity">
    <text evidence="3">Belongs to the CCS1 family.</text>
</comment>
<dbReference type="Proteomes" id="UP000253472">
    <property type="component" value="Unassembled WGS sequence"/>
</dbReference>
<evidence type="ECO:0000313" key="12">
    <source>
        <dbReference type="EMBL" id="RCK56417.1"/>
    </source>
</evidence>
<dbReference type="SUPFAM" id="SSF55008">
    <property type="entry name" value="HMA, heavy metal-associated domain"/>
    <property type="match status" value="1"/>
</dbReference>
<evidence type="ECO:0000256" key="3">
    <source>
        <dbReference type="ARBA" id="ARBA00010636"/>
    </source>
</evidence>
<dbReference type="PANTHER" id="PTHR22814:SF287">
    <property type="entry name" value="COPPER TRANSPORT PROTEIN ATX1"/>
    <property type="match status" value="1"/>
</dbReference>
<keyword evidence="6" id="KW-0479">Metal-binding</keyword>
<dbReference type="GO" id="GO:0006801">
    <property type="term" value="P:superoxide metabolic process"/>
    <property type="evidence" value="ECO:0007669"/>
    <property type="project" value="InterPro"/>
</dbReference>
<evidence type="ECO:0000259" key="11">
    <source>
        <dbReference type="PROSITE" id="PS50846"/>
    </source>
</evidence>
<evidence type="ECO:0000256" key="9">
    <source>
        <dbReference type="ARBA" id="ARBA00023186"/>
    </source>
</evidence>
<dbReference type="Pfam" id="PF00403">
    <property type="entry name" value="HMA"/>
    <property type="match status" value="1"/>
</dbReference>
<keyword evidence="7" id="KW-0186">Copper</keyword>
<dbReference type="Gene3D" id="2.60.40.200">
    <property type="entry name" value="Superoxide dismutase, copper/zinc binding domain"/>
    <property type="match status" value="1"/>
</dbReference>
<dbReference type="AlphaFoldDB" id="A0A367XS31"/>
<evidence type="ECO:0000256" key="1">
    <source>
        <dbReference type="ARBA" id="ARBA00001973"/>
    </source>
</evidence>
<dbReference type="InterPro" id="IPR006121">
    <property type="entry name" value="HMA_dom"/>
</dbReference>
<comment type="function">
    <text evidence="10">Copper chaperone for superoxide dismutase 1 (SOD1). Binds copper ions and delivers them specifically to SOD1.</text>
</comment>
<accession>A0A367XS31</accession>
<keyword evidence="9" id="KW-0143">Chaperone</keyword>
<dbReference type="OrthoDB" id="666972at2759"/>